<name>A0A1V9Y826_9STRA</name>
<keyword evidence="1" id="KW-0175">Coiled coil</keyword>
<evidence type="ECO:0000313" key="2">
    <source>
        <dbReference type="EMBL" id="OQR81844.1"/>
    </source>
</evidence>
<reference evidence="2 3" key="1">
    <citation type="journal article" date="2014" name="Genome Biol. Evol.">
        <title>The secreted proteins of Achlya hypogyna and Thraustotheca clavata identify the ancestral oomycete secretome and reveal gene acquisitions by horizontal gene transfer.</title>
        <authorList>
            <person name="Misner I."/>
            <person name="Blouin N."/>
            <person name="Leonard G."/>
            <person name="Richards T.A."/>
            <person name="Lane C.E."/>
        </authorList>
    </citation>
    <scope>NUCLEOTIDE SEQUENCE [LARGE SCALE GENOMIC DNA]</scope>
    <source>
        <strain evidence="2 3">ATCC 34112</strain>
    </source>
</reference>
<sequence>MLSFVASFVNATLPERLSLLSVLEKKLFHVKLLPVALQNALVEALCALVLEDGEINENVLKITSEIVPSTVIGYPLPSMARLLERIVQLIVQNAQKDEGNSLVYFQTIANFLHGNVGVRLFLAERQEKKELVRILAMLLNRTNNQSHLIYSMSILARLVLQDKVGQKLFQPKNIVQTIEIVDLILMENNVLEKQSVELQMVCIDLLADLATQPSILTVFEDSEELFTLTKVMLFERFQMQNCNIQAPLHYLSTLVGLSHRFRRDLIKIFPNFANLLPIVQHPIQSVAIQATKFFVTLLGDDKTIIKTLVDTETEEKYSTIIVQLFRFLHNTIASLVHNTNEVDPEHYLDLLTSVEYEHAVQISLLLTSLCQDNRMWAKSIALVNMTQLVALTQREAELIQSLPVEYYLQFIPRFSLAFLTLIGILLLHDDLEDDTMLREFNQALQIPEIATMISRGLCQSVNKQWSHNVIKFLRQFLIQSKAKGFHERISLMTLADGLFGHNQRIQDYLATTRSAMTKSDAIIQGLTKQLDRAKNEINTSKSTWKEHLEQEQQERIQLQQDFERKLCEKEIEYASLEKKCASQLAQMQLQIDEVVEKLYSKTQSLEKKHRSLQECRFQRCSLEEENNELKRKLHVLEIRIDEVAQAHAQASFHISEKDKERRNIQIEYENISEAYAAQSVEFMALQEQLESIHKANKEQETKFEATYKQLVLLAKAHKLQSDELTKALEERDQYATNSRTSRHSLATLEQRFEDLQTELEISQSEKSKLEKTIHRYEHQLHETQLEIQILQDNSIQTKQQISFLENQLAIKDNQLLEKIEASNAKDKLLSQRIHDIDRLKSELKKHTKVQALIHQLSSHTTENVNLSPIQTHYVQETQQDF</sequence>
<feature type="coiled-coil region" evidence="1">
    <location>
        <begin position="626"/>
        <end position="702"/>
    </location>
</feature>
<organism evidence="2 3">
    <name type="scientific">Thraustotheca clavata</name>
    <dbReference type="NCBI Taxonomy" id="74557"/>
    <lineage>
        <taxon>Eukaryota</taxon>
        <taxon>Sar</taxon>
        <taxon>Stramenopiles</taxon>
        <taxon>Oomycota</taxon>
        <taxon>Saprolegniomycetes</taxon>
        <taxon>Saprolegniales</taxon>
        <taxon>Achlyaceae</taxon>
        <taxon>Thraustotheca</taxon>
    </lineage>
</organism>
<dbReference type="AlphaFoldDB" id="A0A1V9Y826"/>
<feature type="coiled-coil region" evidence="1">
    <location>
        <begin position="745"/>
        <end position="807"/>
    </location>
</feature>
<evidence type="ECO:0000313" key="3">
    <source>
        <dbReference type="Proteomes" id="UP000243217"/>
    </source>
</evidence>
<feature type="coiled-coil region" evidence="1">
    <location>
        <begin position="516"/>
        <end position="568"/>
    </location>
</feature>
<dbReference type="PANTHER" id="PTHR23161:SF2">
    <property type="entry name" value="PROTEIN CIP2A"/>
    <property type="match status" value="1"/>
</dbReference>
<dbReference type="STRING" id="74557.A0A1V9Y826"/>
<gene>
    <name evidence="2" type="ORF">THRCLA_11355</name>
</gene>
<dbReference type="InterPro" id="IPR042510">
    <property type="entry name" value="CIP2A"/>
</dbReference>
<protein>
    <submittedName>
        <fullName evidence="2">Uncharacterized protein</fullName>
    </submittedName>
</protein>
<accession>A0A1V9Y826</accession>
<dbReference type="OrthoDB" id="73401at2759"/>
<dbReference type="Proteomes" id="UP000243217">
    <property type="component" value="Unassembled WGS sequence"/>
</dbReference>
<proteinExistence type="predicted"/>
<evidence type="ECO:0000256" key="1">
    <source>
        <dbReference type="SAM" id="Coils"/>
    </source>
</evidence>
<keyword evidence="3" id="KW-1185">Reference proteome</keyword>
<comment type="caution">
    <text evidence="2">The sequence shown here is derived from an EMBL/GenBank/DDBJ whole genome shotgun (WGS) entry which is preliminary data.</text>
</comment>
<dbReference type="PANTHER" id="PTHR23161">
    <property type="entry name" value="PROTEIN CIP2A"/>
    <property type="match status" value="1"/>
</dbReference>
<dbReference type="EMBL" id="JNBS01004886">
    <property type="protein sequence ID" value="OQR81844.1"/>
    <property type="molecule type" value="Genomic_DNA"/>
</dbReference>